<dbReference type="Proteomes" id="UP001433508">
    <property type="component" value="Unassembled WGS sequence"/>
</dbReference>
<evidence type="ECO:0000313" key="2">
    <source>
        <dbReference type="Proteomes" id="UP001433508"/>
    </source>
</evidence>
<organism evidence="1 2">
    <name type="scientific">Lipomyces kononenkoae</name>
    <name type="common">Yeast</name>
    <dbReference type="NCBI Taxonomy" id="34357"/>
    <lineage>
        <taxon>Eukaryota</taxon>
        <taxon>Fungi</taxon>
        <taxon>Dikarya</taxon>
        <taxon>Ascomycota</taxon>
        <taxon>Saccharomycotina</taxon>
        <taxon>Lipomycetes</taxon>
        <taxon>Lipomycetales</taxon>
        <taxon>Lipomycetaceae</taxon>
        <taxon>Lipomyces</taxon>
    </lineage>
</organism>
<comment type="caution">
    <text evidence="1">The sequence shown here is derived from an EMBL/GenBank/DDBJ whole genome shotgun (WGS) entry which is preliminary data.</text>
</comment>
<accession>A0ACC3TBG4</accession>
<reference evidence="2" key="1">
    <citation type="journal article" date="2024" name="Front. Bioeng. Biotechnol.">
        <title>Genome-scale model development and genomic sequencing of the oleaginous clade Lipomyces.</title>
        <authorList>
            <person name="Czajka J.J."/>
            <person name="Han Y."/>
            <person name="Kim J."/>
            <person name="Mondo S.J."/>
            <person name="Hofstad B.A."/>
            <person name="Robles A."/>
            <person name="Haridas S."/>
            <person name="Riley R."/>
            <person name="LaButti K."/>
            <person name="Pangilinan J."/>
            <person name="Andreopoulos W."/>
            <person name="Lipzen A."/>
            <person name="Yan J."/>
            <person name="Wang M."/>
            <person name="Ng V."/>
            <person name="Grigoriev I.V."/>
            <person name="Spatafora J.W."/>
            <person name="Magnuson J.K."/>
            <person name="Baker S.E."/>
            <person name="Pomraning K.R."/>
        </authorList>
    </citation>
    <scope>NUCLEOTIDE SEQUENCE [LARGE SCALE GENOMIC DNA]</scope>
    <source>
        <strain evidence="2">CBS 7786</strain>
    </source>
</reference>
<proteinExistence type="predicted"/>
<keyword evidence="2" id="KW-1185">Reference proteome</keyword>
<dbReference type="EMBL" id="MU971335">
    <property type="protein sequence ID" value="KAK9241288.1"/>
    <property type="molecule type" value="Genomic_DNA"/>
</dbReference>
<evidence type="ECO:0000313" key="1">
    <source>
        <dbReference type="EMBL" id="KAK9241288.1"/>
    </source>
</evidence>
<sequence length="274" mass="31775">MSKEWRPDAKRVIDQRQSPTYFTDTARTAEQSLGLPAFRTIFACLSMHMTDRLRFLRFPKRDVSQVEAAIQRFWSRGIQDTRTYGESYEVKLHGHPWRPTSWGNEKIDACRLICQILNSLFDMGWVLKASVDISTKEFDKDTLLFRYQNPPPSRCTWIGICFGKGDKMYILDGPPELGRTLVNAFGSDIQSHNVNRSVFEIKFHGYPWRAHGTETVHARLILLTLLECLEQHGFSLYASVRQVQDAANDGYSETDTWFCNRQINWTPGMPIYHN</sequence>
<gene>
    <name evidence="1" type="ORF">V1525DRAFT_335067</name>
</gene>
<name>A0ACC3TBG4_LIPKO</name>
<protein>
    <submittedName>
        <fullName evidence="1">Uncharacterized protein</fullName>
    </submittedName>
</protein>